<dbReference type="EMBL" id="JAKOGI010004121">
    <property type="protein sequence ID" value="KAJ8419933.1"/>
    <property type="molecule type" value="Genomic_DNA"/>
</dbReference>
<dbReference type="OrthoDB" id="1742302at2759"/>
<comment type="caution">
    <text evidence="1">The sequence shown here is derived from an EMBL/GenBank/DDBJ whole genome shotgun (WGS) entry which is preliminary data.</text>
</comment>
<protein>
    <submittedName>
        <fullName evidence="1">Uncharacterized protein</fullName>
    </submittedName>
</protein>
<keyword evidence="2" id="KW-1185">Reference proteome</keyword>
<gene>
    <name evidence="1" type="ORF">Cgig2_011572</name>
</gene>
<evidence type="ECO:0000313" key="2">
    <source>
        <dbReference type="Proteomes" id="UP001153076"/>
    </source>
</evidence>
<dbReference type="AlphaFoldDB" id="A0A9Q1GJV2"/>
<sequence length="197" mass="23296">MGYTVNISHTIEHPWCVMWDFTTVLHQEESSGLQEFYYVGAFFSWTNKLIWSRTDRALHNGFWYDMFDFTYVTYQAHSLLDHTPIILDFPNCLRPKRHSYSDAQFKDIVKHTLDKCPQGPALQVLKHFLCNIRNPLNLFNTNKFADIYAQQGRVREALMQIQTQLQGDPFNNELLHQEDIRRQHYVTITHSAIALMK</sequence>
<name>A0A9Q1GJV2_9CARY</name>
<dbReference type="Proteomes" id="UP001153076">
    <property type="component" value="Unassembled WGS sequence"/>
</dbReference>
<proteinExistence type="predicted"/>
<organism evidence="1 2">
    <name type="scientific">Carnegiea gigantea</name>
    <dbReference type="NCBI Taxonomy" id="171969"/>
    <lineage>
        <taxon>Eukaryota</taxon>
        <taxon>Viridiplantae</taxon>
        <taxon>Streptophyta</taxon>
        <taxon>Embryophyta</taxon>
        <taxon>Tracheophyta</taxon>
        <taxon>Spermatophyta</taxon>
        <taxon>Magnoliopsida</taxon>
        <taxon>eudicotyledons</taxon>
        <taxon>Gunneridae</taxon>
        <taxon>Pentapetalae</taxon>
        <taxon>Caryophyllales</taxon>
        <taxon>Cactineae</taxon>
        <taxon>Cactaceae</taxon>
        <taxon>Cactoideae</taxon>
        <taxon>Echinocereeae</taxon>
        <taxon>Carnegiea</taxon>
    </lineage>
</organism>
<evidence type="ECO:0000313" key="1">
    <source>
        <dbReference type="EMBL" id="KAJ8419933.1"/>
    </source>
</evidence>
<reference evidence="1" key="1">
    <citation type="submission" date="2022-04" db="EMBL/GenBank/DDBJ databases">
        <title>Carnegiea gigantea Genome sequencing and assembly v2.</title>
        <authorList>
            <person name="Copetti D."/>
            <person name="Sanderson M.J."/>
            <person name="Burquez A."/>
            <person name="Wojciechowski M.F."/>
        </authorList>
    </citation>
    <scope>NUCLEOTIDE SEQUENCE</scope>
    <source>
        <strain evidence="1">SGP5-SGP5p</strain>
        <tissue evidence="1">Aerial part</tissue>
    </source>
</reference>
<accession>A0A9Q1GJV2</accession>
<dbReference type="PANTHER" id="PTHR33710">
    <property type="entry name" value="BNAC02G09200D PROTEIN"/>
    <property type="match status" value="1"/>
</dbReference>
<dbReference type="PANTHER" id="PTHR33710:SF71">
    <property type="entry name" value="ENDONUCLEASE_EXONUCLEASE_PHOSPHATASE DOMAIN-CONTAINING PROTEIN"/>
    <property type="match status" value="1"/>
</dbReference>